<name>A0A9P0CG44_9CUCU</name>
<gene>
    <name evidence="2" type="ORF">PSYICH_LOCUS2656</name>
</gene>
<keyword evidence="3" id="KW-1185">Reference proteome</keyword>
<dbReference type="Proteomes" id="UP001153636">
    <property type="component" value="Chromosome 11"/>
</dbReference>
<dbReference type="EMBL" id="OV651823">
    <property type="protein sequence ID" value="CAH1101594.1"/>
    <property type="molecule type" value="Genomic_DNA"/>
</dbReference>
<evidence type="ECO:0000313" key="3">
    <source>
        <dbReference type="Proteomes" id="UP001153636"/>
    </source>
</evidence>
<feature type="compositionally biased region" description="Acidic residues" evidence="1">
    <location>
        <begin position="96"/>
        <end position="124"/>
    </location>
</feature>
<proteinExistence type="predicted"/>
<accession>A0A9P0CG44</accession>
<feature type="region of interest" description="Disordered" evidence="1">
    <location>
        <begin position="93"/>
        <end position="124"/>
    </location>
</feature>
<evidence type="ECO:0000256" key="1">
    <source>
        <dbReference type="SAM" id="MobiDB-lite"/>
    </source>
</evidence>
<evidence type="ECO:0008006" key="4">
    <source>
        <dbReference type="Google" id="ProtNLM"/>
    </source>
</evidence>
<protein>
    <recommendedName>
        <fullName evidence="4">Tesmin/TSO1-like CXC domain-containing protein</fullName>
    </recommendedName>
</protein>
<dbReference type="AlphaFoldDB" id="A0A9P0CG44"/>
<sequence length="124" mass="14188">MARQSTKPQRLGLETNRQYFGTVSNYPEKLLNTIFCNGKKDCSAKCGCRRLGLSCSPACTNCQGQSCLNVMDEDSFVIDEETANSSLVEQFKDIQQEEEEEEEEEEEIEENMTVEVEFEEYESD</sequence>
<organism evidence="2 3">
    <name type="scientific">Psylliodes chrysocephalus</name>
    <dbReference type="NCBI Taxonomy" id="3402493"/>
    <lineage>
        <taxon>Eukaryota</taxon>
        <taxon>Metazoa</taxon>
        <taxon>Ecdysozoa</taxon>
        <taxon>Arthropoda</taxon>
        <taxon>Hexapoda</taxon>
        <taxon>Insecta</taxon>
        <taxon>Pterygota</taxon>
        <taxon>Neoptera</taxon>
        <taxon>Endopterygota</taxon>
        <taxon>Coleoptera</taxon>
        <taxon>Polyphaga</taxon>
        <taxon>Cucujiformia</taxon>
        <taxon>Chrysomeloidea</taxon>
        <taxon>Chrysomelidae</taxon>
        <taxon>Galerucinae</taxon>
        <taxon>Alticini</taxon>
        <taxon>Psylliodes</taxon>
    </lineage>
</organism>
<reference evidence="2" key="1">
    <citation type="submission" date="2022-01" db="EMBL/GenBank/DDBJ databases">
        <authorList>
            <person name="King R."/>
        </authorList>
    </citation>
    <scope>NUCLEOTIDE SEQUENCE</scope>
</reference>
<evidence type="ECO:0000313" key="2">
    <source>
        <dbReference type="EMBL" id="CAH1101594.1"/>
    </source>
</evidence>
<dbReference type="OrthoDB" id="6753017at2759"/>